<dbReference type="InterPro" id="IPR007264">
    <property type="entry name" value="H/ACA_rnp_Nop10"/>
</dbReference>
<accession>A0AAV1IHQ3</accession>
<evidence type="ECO:0000256" key="6">
    <source>
        <dbReference type="SAM" id="MobiDB-lite"/>
    </source>
</evidence>
<evidence type="ECO:0000256" key="4">
    <source>
        <dbReference type="ARBA" id="ARBA00023274"/>
    </source>
</evidence>
<keyword evidence="3" id="KW-0698">rRNA processing</keyword>
<sequence length="64" mass="7548">MYLMYYLDDDEKRVYTLEKTAPDGSPTQSAHPARFSPDDKFSRERVECKRRFKLLPIQGPPLEL</sequence>
<reference evidence="7 8" key="1">
    <citation type="submission" date="2023-10" db="EMBL/GenBank/DDBJ databases">
        <authorList>
            <person name="Maclean D."/>
            <person name="Macfadyen A."/>
        </authorList>
    </citation>
    <scope>NUCLEOTIDE SEQUENCE [LARGE SCALE GENOMIC DNA]</scope>
</reference>
<keyword evidence="8" id="KW-1185">Reference proteome</keyword>
<dbReference type="AlphaFoldDB" id="A0AAV1IHQ3"/>
<evidence type="ECO:0000256" key="5">
    <source>
        <dbReference type="ARBA" id="ARBA00030185"/>
    </source>
</evidence>
<comment type="caution">
    <text evidence="7">The sequence shown here is derived from an EMBL/GenBank/DDBJ whole genome shotgun (WGS) entry which is preliminary data.</text>
</comment>
<evidence type="ECO:0000313" key="7">
    <source>
        <dbReference type="EMBL" id="CAK0785980.1"/>
    </source>
</evidence>
<dbReference type="Gene3D" id="2.20.28.40">
    <property type="entry name" value="H/ACA ribonucleoprotein complex, subunit Nop10"/>
    <property type="match status" value="1"/>
</dbReference>
<evidence type="ECO:0000313" key="8">
    <source>
        <dbReference type="Proteomes" id="UP001314263"/>
    </source>
</evidence>
<evidence type="ECO:0000256" key="1">
    <source>
        <dbReference type="ARBA" id="ARBA00009462"/>
    </source>
</evidence>
<organism evidence="7 8">
    <name type="scientific">Coccomyxa viridis</name>
    <dbReference type="NCBI Taxonomy" id="1274662"/>
    <lineage>
        <taxon>Eukaryota</taxon>
        <taxon>Viridiplantae</taxon>
        <taxon>Chlorophyta</taxon>
        <taxon>core chlorophytes</taxon>
        <taxon>Trebouxiophyceae</taxon>
        <taxon>Trebouxiophyceae incertae sedis</taxon>
        <taxon>Coccomyxaceae</taxon>
        <taxon>Coccomyxa</taxon>
    </lineage>
</organism>
<dbReference type="InterPro" id="IPR036756">
    <property type="entry name" value="H/ACA_rnp_Nop10_sf"/>
</dbReference>
<gene>
    <name evidence="7" type="primary">NOP10</name>
    <name evidence="7" type="ORF">CVIRNUC_009193</name>
</gene>
<dbReference type="GO" id="GO:0031120">
    <property type="term" value="P:snRNA pseudouridine synthesis"/>
    <property type="evidence" value="ECO:0007669"/>
    <property type="project" value="TreeGrafter"/>
</dbReference>
<evidence type="ECO:0000256" key="2">
    <source>
        <dbReference type="ARBA" id="ARBA00022517"/>
    </source>
</evidence>
<comment type="similarity">
    <text evidence="1">Belongs to the NOP10 family.</text>
</comment>
<dbReference type="PANTHER" id="PTHR13305">
    <property type="entry name" value="RIBOSOME BIOGENESIS PROTEIN NOP10"/>
    <property type="match status" value="1"/>
</dbReference>
<evidence type="ECO:0000256" key="3">
    <source>
        <dbReference type="ARBA" id="ARBA00022552"/>
    </source>
</evidence>
<name>A0AAV1IHQ3_9CHLO</name>
<proteinExistence type="inferred from homology"/>
<dbReference type="GO" id="GO:0031429">
    <property type="term" value="C:box H/ACA snoRNP complex"/>
    <property type="evidence" value="ECO:0007669"/>
    <property type="project" value="TreeGrafter"/>
</dbReference>
<dbReference type="EMBL" id="CAUYUE010000013">
    <property type="protein sequence ID" value="CAK0785980.1"/>
    <property type="molecule type" value="Genomic_DNA"/>
</dbReference>
<keyword evidence="2" id="KW-0690">Ribosome biogenesis</keyword>
<dbReference type="GO" id="GO:1904874">
    <property type="term" value="P:positive regulation of telomerase RNA localization to Cajal body"/>
    <property type="evidence" value="ECO:0007669"/>
    <property type="project" value="TreeGrafter"/>
</dbReference>
<protein>
    <recommendedName>
        <fullName evidence="5">Nucleolar protein 10</fullName>
    </recommendedName>
</protein>
<dbReference type="Proteomes" id="UP001314263">
    <property type="component" value="Unassembled WGS sequence"/>
</dbReference>
<keyword evidence="4" id="KW-0687">Ribonucleoprotein</keyword>
<dbReference type="GO" id="GO:0031118">
    <property type="term" value="P:rRNA pseudouridine synthesis"/>
    <property type="evidence" value="ECO:0007669"/>
    <property type="project" value="TreeGrafter"/>
</dbReference>
<dbReference type="Pfam" id="PF04135">
    <property type="entry name" value="Nop10p"/>
    <property type="match status" value="1"/>
</dbReference>
<dbReference type="GO" id="GO:0030515">
    <property type="term" value="F:snoRNA binding"/>
    <property type="evidence" value="ECO:0007669"/>
    <property type="project" value="InterPro"/>
</dbReference>
<dbReference type="GO" id="GO:0070034">
    <property type="term" value="F:telomerase RNA binding"/>
    <property type="evidence" value="ECO:0007669"/>
    <property type="project" value="TreeGrafter"/>
</dbReference>
<dbReference type="SUPFAM" id="SSF144210">
    <property type="entry name" value="Nop10-like SnoRNP"/>
    <property type="match status" value="1"/>
</dbReference>
<feature type="region of interest" description="Disordered" evidence="6">
    <location>
        <begin position="19"/>
        <end position="42"/>
    </location>
</feature>
<dbReference type="PANTHER" id="PTHR13305:SF0">
    <property type="entry name" value="H_ACA RIBONUCLEOPROTEIN COMPLEX SUBUNIT 3"/>
    <property type="match status" value="1"/>
</dbReference>